<protein>
    <submittedName>
        <fullName evidence="1">Uncharacterized protein</fullName>
    </submittedName>
</protein>
<dbReference type="STRING" id="1150600.ADIARSV_1129"/>
<organism evidence="1 2">
    <name type="scientific">Arcticibacter svalbardensis MN12-7</name>
    <dbReference type="NCBI Taxonomy" id="1150600"/>
    <lineage>
        <taxon>Bacteria</taxon>
        <taxon>Pseudomonadati</taxon>
        <taxon>Bacteroidota</taxon>
        <taxon>Sphingobacteriia</taxon>
        <taxon>Sphingobacteriales</taxon>
        <taxon>Sphingobacteriaceae</taxon>
        <taxon>Arcticibacter</taxon>
    </lineage>
</organism>
<dbReference type="eggNOG" id="COG3292">
    <property type="taxonomic scope" value="Bacteria"/>
</dbReference>
<comment type="caution">
    <text evidence="1">The sequence shown here is derived from an EMBL/GenBank/DDBJ whole genome shotgun (WGS) entry which is preliminary data.</text>
</comment>
<dbReference type="InterPro" id="IPR015943">
    <property type="entry name" value="WD40/YVTN_repeat-like_dom_sf"/>
</dbReference>
<accession>R9GVQ4</accession>
<dbReference type="InterPro" id="IPR011110">
    <property type="entry name" value="Reg_prop"/>
</dbReference>
<sequence>MGGGLCRYDAKTKKFLNYGEHQGLLGNIINAIVEDKNGDLWITTNNGISRFIIKPRSLKTLYHL</sequence>
<dbReference type="Pfam" id="PF07494">
    <property type="entry name" value="Reg_prop"/>
    <property type="match status" value="1"/>
</dbReference>
<dbReference type="Proteomes" id="UP000014174">
    <property type="component" value="Unassembled WGS sequence"/>
</dbReference>
<gene>
    <name evidence="1" type="ORF">ADIARSV_1129</name>
</gene>
<dbReference type="SUPFAM" id="SSF63829">
    <property type="entry name" value="Calcium-dependent phosphotriesterase"/>
    <property type="match status" value="1"/>
</dbReference>
<evidence type="ECO:0000313" key="2">
    <source>
        <dbReference type="Proteomes" id="UP000014174"/>
    </source>
</evidence>
<proteinExistence type="predicted"/>
<reference evidence="1 2" key="1">
    <citation type="journal article" date="2013" name="Genome Announc.">
        <title>Draft Genome Sequence of Arcticibacter svalbardensis Strain MN12-7T, a Member of the Family Sphingobacteriaceae Isolated from an Arctic Soil Sample.</title>
        <authorList>
            <person name="Shivaji S."/>
            <person name="Ara S."/>
            <person name="Prasad S."/>
            <person name="Manasa B.P."/>
            <person name="Begum Z."/>
            <person name="Singh A."/>
            <person name="Kumar Pinnaka A."/>
        </authorList>
    </citation>
    <scope>NUCLEOTIDE SEQUENCE [LARGE SCALE GENOMIC DNA]</scope>
    <source>
        <strain evidence="1 2">MN12-7</strain>
    </source>
</reference>
<dbReference type="OrthoDB" id="799853at2"/>
<name>R9GVQ4_9SPHI</name>
<dbReference type="Gene3D" id="2.130.10.10">
    <property type="entry name" value="YVTN repeat-like/Quinoprotein amine dehydrogenase"/>
    <property type="match status" value="1"/>
</dbReference>
<keyword evidence="2" id="KW-1185">Reference proteome</keyword>
<dbReference type="EMBL" id="AQPN01000043">
    <property type="protein sequence ID" value="EOR95816.1"/>
    <property type="molecule type" value="Genomic_DNA"/>
</dbReference>
<dbReference type="RefSeq" id="WP_016194373.1">
    <property type="nucleotide sequence ID" value="NZ_AQPN01000043.1"/>
</dbReference>
<evidence type="ECO:0000313" key="1">
    <source>
        <dbReference type="EMBL" id="EOR95816.1"/>
    </source>
</evidence>
<dbReference type="AlphaFoldDB" id="R9GVQ4"/>